<evidence type="ECO:0000313" key="7">
    <source>
        <dbReference type="Proteomes" id="UP001634007"/>
    </source>
</evidence>
<keyword evidence="5" id="KW-1133">Transmembrane helix</keyword>
<accession>A0ABD3JI86</accession>
<evidence type="ECO:0000256" key="1">
    <source>
        <dbReference type="ARBA" id="ARBA00010746"/>
    </source>
</evidence>
<proteinExistence type="inferred from homology"/>
<keyword evidence="3 4" id="KW-0964">Secreted</keyword>
<evidence type="ECO:0000256" key="5">
    <source>
        <dbReference type="SAM" id="Phobius"/>
    </source>
</evidence>
<comment type="subunit">
    <text evidence="2 4">Homodimer.</text>
</comment>
<keyword evidence="5" id="KW-0472">Membrane</keyword>
<keyword evidence="4" id="KW-0052">Apoplast</keyword>
<dbReference type="GO" id="GO:0048046">
    <property type="term" value="C:apoplast"/>
    <property type="evidence" value="ECO:0007669"/>
    <property type="project" value="UniProtKB-SubCell"/>
</dbReference>
<feature type="transmembrane region" description="Helical" evidence="5">
    <location>
        <begin position="12"/>
        <end position="28"/>
    </location>
</feature>
<dbReference type="GO" id="GO:0009699">
    <property type="term" value="P:phenylpropanoid biosynthetic process"/>
    <property type="evidence" value="ECO:0007669"/>
    <property type="project" value="UniProtKB-ARBA"/>
</dbReference>
<dbReference type="EMBL" id="JBJKBG010000008">
    <property type="protein sequence ID" value="KAL3727801.1"/>
    <property type="molecule type" value="Genomic_DNA"/>
</dbReference>
<name>A0ABD3JI86_EUCGL</name>
<dbReference type="Proteomes" id="UP001634007">
    <property type="component" value="Unassembled WGS sequence"/>
</dbReference>
<keyword evidence="7" id="KW-1185">Reference proteome</keyword>
<dbReference type="AlphaFoldDB" id="A0ABD3JI86"/>
<comment type="caution">
    <text evidence="6">The sequence shown here is derived from an EMBL/GenBank/DDBJ whole genome shotgun (WGS) entry which is preliminary data.</text>
</comment>
<keyword evidence="5" id="KW-0812">Transmembrane</keyword>
<evidence type="ECO:0000256" key="4">
    <source>
        <dbReference type="RuleBase" id="RU363099"/>
    </source>
</evidence>
<reference evidence="6 7" key="1">
    <citation type="submission" date="2024-11" db="EMBL/GenBank/DDBJ databases">
        <title>Chromosome-level genome assembly of Eucalyptus globulus Labill. provides insights into its genome evolution.</title>
        <authorList>
            <person name="Li X."/>
        </authorList>
    </citation>
    <scope>NUCLEOTIDE SEQUENCE [LARGE SCALE GENOMIC DNA]</scope>
    <source>
        <strain evidence="6">CL2024</strain>
        <tissue evidence="6">Fresh tender leaves</tissue>
    </source>
</reference>
<evidence type="ECO:0000313" key="6">
    <source>
        <dbReference type="EMBL" id="KAL3727801.1"/>
    </source>
</evidence>
<evidence type="ECO:0000256" key="3">
    <source>
        <dbReference type="ARBA" id="ARBA00022525"/>
    </source>
</evidence>
<dbReference type="InterPro" id="IPR004265">
    <property type="entry name" value="Dirigent"/>
</dbReference>
<comment type="function">
    <text evidence="4">Dirigent proteins impart stereoselectivity on the phenoxy radical-coupling reaction, yielding optically active lignans from two molecules of coniferyl alcohol in the biosynthesis of lignans, flavonolignans, and alkaloids and thus plays a central role in plant secondary metabolism.</text>
</comment>
<organism evidence="6 7">
    <name type="scientific">Eucalyptus globulus</name>
    <name type="common">Tasmanian blue gum</name>
    <dbReference type="NCBI Taxonomy" id="34317"/>
    <lineage>
        <taxon>Eukaryota</taxon>
        <taxon>Viridiplantae</taxon>
        <taxon>Streptophyta</taxon>
        <taxon>Embryophyta</taxon>
        <taxon>Tracheophyta</taxon>
        <taxon>Spermatophyta</taxon>
        <taxon>Magnoliopsida</taxon>
        <taxon>eudicotyledons</taxon>
        <taxon>Gunneridae</taxon>
        <taxon>Pentapetalae</taxon>
        <taxon>rosids</taxon>
        <taxon>malvids</taxon>
        <taxon>Myrtales</taxon>
        <taxon>Myrtaceae</taxon>
        <taxon>Myrtoideae</taxon>
        <taxon>Eucalypteae</taxon>
        <taxon>Eucalyptus</taxon>
    </lineage>
</organism>
<dbReference type="Gene3D" id="2.40.480.10">
    <property type="entry name" value="Allene oxide cyclase-like"/>
    <property type="match status" value="1"/>
</dbReference>
<gene>
    <name evidence="6" type="ORF">ACJRO7_032533</name>
</gene>
<protein>
    <recommendedName>
        <fullName evidence="4">Dirigent protein</fullName>
    </recommendedName>
</protein>
<comment type="similarity">
    <text evidence="1 4">Belongs to the plant dirigent protein family.</text>
</comment>
<comment type="subcellular location">
    <subcellularLocation>
        <location evidence="4">Secreted</location>
        <location evidence="4">Extracellular space</location>
        <location evidence="4">Apoplast</location>
    </subcellularLocation>
</comment>
<dbReference type="InterPro" id="IPR044859">
    <property type="entry name" value="Allene_oxi_cyc_Dirigent"/>
</dbReference>
<sequence length="180" mass="19810">MATPLNPTSNFFFFIFTVTLLYVAYTIPRHQPRETNLVFYVHDYLTGHDASAVAVAGRAGPESSILHFGTVLVVDDPVTEGPTIESREIGRAQGMYVNSQLDGKGLHLVFSVIFTDGVHEGSTLEIQGADLFSMAEREFGVVSGTGKFRFVKGYGVMVTEFMDIANLRAVLKLNVTVKHY</sequence>
<evidence type="ECO:0000256" key="2">
    <source>
        <dbReference type="ARBA" id="ARBA00011738"/>
    </source>
</evidence>
<dbReference type="PANTHER" id="PTHR21495">
    <property type="entry name" value="NUCLEOPORIN-RELATED"/>
    <property type="match status" value="1"/>
</dbReference>
<dbReference type="Pfam" id="PF03018">
    <property type="entry name" value="Dirigent"/>
    <property type="match status" value="1"/>
</dbReference>